<evidence type="ECO:0000313" key="1">
    <source>
        <dbReference type="EMBL" id="ESQ94078.1"/>
    </source>
</evidence>
<comment type="caution">
    <text evidence="1">The sequence shown here is derived from an EMBL/GenBank/DDBJ whole genome shotgun (WGS) entry which is preliminary data.</text>
</comment>
<name>V4RSD6_9CAUL</name>
<evidence type="ECO:0000313" key="2">
    <source>
        <dbReference type="Proteomes" id="UP000017837"/>
    </source>
</evidence>
<dbReference type="STRING" id="1121022.GCA_000376105_01761"/>
<dbReference type="AlphaFoldDB" id="V4RSD6"/>
<keyword evidence="2" id="KW-1185">Reference proteome</keyword>
<dbReference type="EMBL" id="AWGB01000005">
    <property type="protein sequence ID" value="ESQ94078.1"/>
    <property type="molecule type" value="Genomic_DNA"/>
</dbReference>
<accession>V4RSD6</accession>
<proteinExistence type="predicted"/>
<protein>
    <submittedName>
        <fullName evidence="1">Uncharacterized protein</fullName>
    </submittedName>
</protein>
<dbReference type="RefSeq" id="WP_018081427.1">
    <property type="nucleotide sequence ID" value="NZ_AQWM01000005.1"/>
</dbReference>
<gene>
    <name evidence="1" type="ORF">ABENE_03030</name>
</gene>
<reference evidence="1 2" key="1">
    <citation type="journal article" date="2014" name="Nature">
        <title>Sequential evolution of bacterial morphology by co-option of a developmental regulator.</title>
        <authorList>
            <person name="Jiang C."/>
            <person name="Brown P.J."/>
            <person name="Ducret A."/>
            <person name="Brun Y.V."/>
        </authorList>
    </citation>
    <scope>NUCLEOTIDE SEQUENCE [LARGE SCALE GENOMIC DNA]</scope>
    <source>
        <strain evidence="1 2">DSM 16100</strain>
    </source>
</reference>
<dbReference type="Proteomes" id="UP000017837">
    <property type="component" value="Unassembled WGS sequence"/>
</dbReference>
<organism evidence="1 2">
    <name type="scientific">Asticcacaulis benevestitus DSM 16100 = ATCC BAA-896</name>
    <dbReference type="NCBI Taxonomy" id="1121022"/>
    <lineage>
        <taxon>Bacteria</taxon>
        <taxon>Pseudomonadati</taxon>
        <taxon>Pseudomonadota</taxon>
        <taxon>Alphaproteobacteria</taxon>
        <taxon>Caulobacterales</taxon>
        <taxon>Caulobacteraceae</taxon>
        <taxon>Asticcacaulis</taxon>
    </lineage>
</organism>
<dbReference type="OrthoDB" id="7173488at2"/>
<sequence>MNDTPQEPARTTRLSLLTPLEFAKIADLAWRTDPRGSLARQISEAIGVSESSIERWLKDERHPAPPERIAEALRLADKRMHENSDFLYKVAITLSQNPA</sequence>
<dbReference type="PATRIC" id="fig|1121022.4.peg.601"/>